<evidence type="ECO:0000313" key="10">
    <source>
        <dbReference type="Proteomes" id="UP000184550"/>
    </source>
</evidence>
<dbReference type="AlphaFoldDB" id="A0A7Z9E0B5"/>
<dbReference type="GO" id="GO:0032259">
    <property type="term" value="P:methylation"/>
    <property type="evidence" value="ECO:0007669"/>
    <property type="project" value="UniProtKB-KW"/>
</dbReference>
<name>A0A7Z9E0B5_9CYAN</name>
<feature type="domain" description="DNA methylase adenine-specific" evidence="6">
    <location>
        <begin position="287"/>
        <end position="471"/>
    </location>
</feature>
<feature type="domain" description="Type ISP restriction-modification enzyme LLaBIII C-terminal specificity" evidence="7">
    <location>
        <begin position="668"/>
        <end position="1008"/>
    </location>
</feature>
<dbReference type="EC" id="2.1.1.72" evidence="1"/>
<gene>
    <name evidence="9" type="ORF">PL8927_720078</name>
</gene>
<feature type="domain" description="Type ISP restriction-modification enzyme coupler" evidence="8">
    <location>
        <begin position="164"/>
        <end position="282"/>
    </location>
</feature>
<dbReference type="InterPro" id="IPR029063">
    <property type="entry name" value="SAM-dependent_MTases_sf"/>
</dbReference>
<keyword evidence="9" id="KW-0547">Nucleotide-binding</keyword>
<keyword evidence="9" id="KW-0067">ATP-binding</keyword>
<comment type="catalytic activity">
    <reaction evidence="5">
        <text>a 2'-deoxyadenosine in DNA + S-adenosyl-L-methionine = an N(6)-methyl-2'-deoxyadenosine in DNA + S-adenosyl-L-homocysteine + H(+)</text>
        <dbReference type="Rhea" id="RHEA:15197"/>
        <dbReference type="Rhea" id="RHEA-COMP:12418"/>
        <dbReference type="Rhea" id="RHEA-COMP:12419"/>
        <dbReference type="ChEBI" id="CHEBI:15378"/>
        <dbReference type="ChEBI" id="CHEBI:57856"/>
        <dbReference type="ChEBI" id="CHEBI:59789"/>
        <dbReference type="ChEBI" id="CHEBI:90615"/>
        <dbReference type="ChEBI" id="CHEBI:90616"/>
        <dbReference type="EC" id="2.1.1.72"/>
    </reaction>
</comment>
<dbReference type="EMBL" id="CZCU02000149">
    <property type="protein sequence ID" value="VXD21577.1"/>
    <property type="molecule type" value="Genomic_DNA"/>
</dbReference>
<evidence type="ECO:0000256" key="1">
    <source>
        <dbReference type="ARBA" id="ARBA00011900"/>
    </source>
</evidence>
<dbReference type="GO" id="GO:0009307">
    <property type="term" value="P:DNA restriction-modification system"/>
    <property type="evidence" value="ECO:0007669"/>
    <property type="project" value="UniProtKB-KW"/>
</dbReference>
<dbReference type="Proteomes" id="UP000184550">
    <property type="component" value="Unassembled WGS sequence"/>
</dbReference>
<dbReference type="PANTHER" id="PTHR33841">
    <property type="entry name" value="DNA METHYLTRANSFERASE YEEA-RELATED"/>
    <property type="match status" value="1"/>
</dbReference>
<dbReference type="InterPro" id="IPR050953">
    <property type="entry name" value="N4_N6_ade-DNA_methylase"/>
</dbReference>
<dbReference type="InterPro" id="IPR003356">
    <property type="entry name" value="DNA_methylase_A-5"/>
</dbReference>
<evidence type="ECO:0000313" key="9">
    <source>
        <dbReference type="EMBL" id="VXD21577.1"/>
    </source>
</evidence>
<keyword evidence="2" id="KW-0489">Methyltransferase</keyword>
<dbReference type="InterPro" id="IPR002052">
    <property type="entry name" value="DNA_methylase_N6_adenine_CS"/>
</dbReference>
<keyword evidence="4" id="KW-0680">Restriction system</keyword>
<proteinExistence type="predicted"/>
<keyword evidence="3" id="KW-0808">Transferase</keyword>
<dbReference type="OrthoDB" id="9758243at2"/>
<organism evidence="9 10">
    <name type="scientific">Planktothrix serta PCC 8927</name>
    <dbReference type="NCBI Taxonomy" id="671068"/>
    <lineage>
        <taxon>Bacteria</taxon>
        <taxon>Bacillati</taxon>
        <taxon>Cyanobacteriota</taxon>
        <taxon>Cyanophyceae</taxon>
        <taxon>Oscillatoriophycideae</taxon>
        <taxon>Oscillatoriales</taxon>
        <taxon>Microcoleaceae</taxon>
        <taxon>Planktothrix</taxon>
    </lineage>
</organism>
<dbReference type="GO" id="GO:0003677">
    <property type="term" value="F:DNA binding"/>
    <property type="evidence" value="ECO:0007669"/>
    <property type="project" value="InterPro"/>
</dbReference>
<evidence type="ECO:0000259" key="7">
    <source>
        <dbReference type="Pfam" id="PF18135"/>
    </source>
</evidence>
<keyword evidence="9" id="KW-0378">Hydrolase</keyword>
<dbReference type="InterPro" id="IPR053980">
    <property type="entry name" value="ISP_coupler"/>
</dbReference>
<dbReference type="Pfam" id="PF02384">
    <property type="entry name" value="N6_Mtase"/>
    <property type="match status" value="1"/>
</dbReference>
<comment type="caution">
    <text evidence="9">The sequence shown here is derived from an EMBL/GenBank/DDBJ whole genome shotgun (WGS) entry which is preliminary data.</text>
</comment>
<keyword evidence="10" id="KW-1185">Reference proteome</keyword>
<dbReference type="SUPFAM" id="SSF53335">
    <property type="entry name" value="S-adenosyl-L-methionine-dependent methyltransferases"/>
    <property type="match status" value="1"/>
</dbReference>
<sequence length="1033" mass="120307">MAALNLKPTHKPIRAYYDALQQFAKLGVSHELAVKDAFADLLKACCPQFELTLVPEKQIKLPNGKSIRVDGALVRDGSIRYGVWEAKDSQDKLEREIKQKFAVGYPKDNIIFQSPERVILWQGGKQICDQNITKPQILVDTLKLFFEYRTPEIAQWEIAAAEFGGRVKDLSGKLIDLIETQRKINPKFIQSFSEFTGICRQAINPNLSEAAVEEMLIQHLLTERIFRQIFNNPDFTRRNIIAVEIEKVIQALTSKSFSRDNFLGEVDYFYRALEDAAQTIDEFSDKQHFLNTVYEKFFQGFAVKVADTHGIVYTPQPIVNFMVKSVEDILQKEFGKSLNDKGVHILDPFVGTGNFILRVMQEIKKTALPYKYEQELHCNEVMLLPYYIASMNIEHQYFEATGGYKAFEGICLVDTFSDQQVQQLSLFTPENTARVQRQRSSPIFVIIGNPPYNMAQVNENDNNKNRKYTNKDKTGIDDRVAATYSKDSKATNKNSLSDPYVKAFRWASDRIGDEGIIALVTNNSFINSLAFDGMRKNLFKDFSCIYVLDLKGNVRQDSMREGIPIGEKNTIFGLAAMVGIAVTFLIKHKNNDSDCKIFYSEVDWKATRKEKFELIEKLKSIQNLEWHEIHPDQKYTWLTEGLENDFYDFISMGNKESKSSKIDDIHVIFKLYSRGIATSRDSWVYNFDPMNLTENVKRTILTYNEQMISWTQRIDRSVKIDDFVTNNETKISWSEGLKIWLNREFKIEYNSHFIKQSIYRPFTKYYLYFNTQLNERRYQFPYIFPTPDTEKENRLIAVTNHSQIPFLVQITNCIPSLDVGGRPGQCFPFYTYDKDGTNRKENITDWSLEQFRNYYQDQTITKWDIFYYTYSLLHHPVYRERYAANLKRELPRIPYAPDFRGFVDAGQQLADLHLNYEQQPEYSLKFIENDEVPLNWRVEKMKLSKDKTQIIYNEFLTLSGIPPEVFEYRLGNRSALDWIIDQYQVKIDKRSGIVNDPNRLDDEQYIVRLIGQVITVSLETVKIVNYLPDLGLP</sequence>
<dbReference type="PANTHER" id="PTHR33841:SF1">
    <property type="entry name" value="DNA METHYLTRANSFERASE A"/>
    <property type="match status" value="1"/>
</dbReference>
<dbReference type="GO" id="GO:0008170">
    <property type="term" value="F:N-methyltransferase activity"/>
    <property type="evidence" value="ECO:0007669"/>
    <property type="project" value="InterPro"/>
</dbReference>
<dbReference type="Gene3D" id="3.40.50.150">
    <property type="entry name" value="Vaccinia Virus protein VP39"/>
    <property type="match status" value="1"/>
</dbReference>
<evidence type="ECO:0000259" key="6">
    <source>
        <dbReference type="Pfam" id="PF02384"/>
    </source>
</evidence>
<dbReference type="InterPro" id="IPR041635">
    <property type="entry name" value="Type_ISP_LLaBIII_C"/>
</dbReference>
<dbReference type="GO" id="GO:0004386">
    <property type="term" value="F:helicase activity"/>
    <property type="evidence" value="ECO:0007669"/>
    <property type="project" value="UniProtKB-KW"/>
</dbReference>
<evidence type="ECO:0000256" key="2">
    <source>
        <dbReference type="ARBA" id="ARBA00022603"/>
    </source>
</evidence>
<protein>
    <recommendedName>
        <fullName evidence="1">site-specific DNA-methyltransferase (adenine-specific)</fullName>
        <ecNumber evidence="1">2.1.1.72</ecNumber>
    </recommendedName>
</protein>
<dbReference type="RefSeq" id="WP_083623925.1">
    <property type="nucleotide sequence ID" value="NZ_LR734877.1"/>
</dbReference>
<dbReference type="PRINTS" id="PR00507">
    <property type="entry name" value="N12N6MTFRASE"/>
</dbReference>
<dbReference type="Pfam" id="PF18135">
    <property type="entry name" value="Type_ISP_C"/>
    <property type="match status" value="1"/>
</dbReference>
<accession>A0A7Z9E0B5</accession>
<evidence type="ECO:0000256" key="4">
    <source>
        <dbReference type="ARBA" id="ARBA00022747"/>
    </source>
</evidence>
<dbReference type="PROSITE" id="PS00092">
    <property type="entry name" value="N6_MTASE"/>
    <property type="match status" value="1"/>
</dbReference>
<reference evidence="9" key="1">
    <citation type="submission" date="2019-10" db="EMBL/GenBank/DDBJ databases">
        <authorList>
            <consortium name="Genoscope - CEA"/>
            <person name="William W."/>
        </authorList>
    </citation>
    <scope>NUCLEOTIDE SEQUENCE [LARGE SCALE GENOMIC DNA]</scope>
    <source>
        <strain evidence="9">BBR_PRJEB10992</strain>
    </source>
</reference>
<dbReference type="Pfam" id="PF22240">
    <property type="entry name" value="ISP_coupler"/>
    <property type="match status" value="1"/>
</dbReference>
<evidence type="ECO:0000256" key="5">
    <source>
        <dbReference type="ARBA" id="ARBA00047942"/>
    </source>
</evidence>
<evidence type="ECO:0000259" key="8">
    <source>
        <dbReference type="Pfam" id="PF22240"/>
    </source>
</evidence>
<evidence type="ECO:0000256" key="3">
    <source>
        <dbReference type="ARBA" id="ARBA00022679"/>
    </source>
</evidence>
<dbReference type="GO" id="GO:0009007">
    <property type="term" value="F:site-specific DNA-methyltransferase (adenine-specific) activity"/>
    <property type="evidence" value="ECO:0007669"/>
    <property type="project" value="UniProtKB-EC"/>
</dbReference>
<keyword evidence="9" id="KW-0347">Helicase</keyword>